<dbReference type="InterPro" id="IPR003409">
    <property type="entry name" value="MORN"/>
</dbReference>
<evidence type="ECO:0000256" key="2">
    <source>
        <dbReference type="SAM" id="MobiDB-lite"/>
    </source>
</evidence>
<feature type="compositionally biased region" description="Pro residues" evidence="2">
    <location>
        <begin position="381"/>
        <end position="392"/>
    </location>
</feature>
<feature type="compositionally biased region" description="Basic and acidic residues" evidence="2">
    <location>
        <begin position="306"/>
        <end position="319"/>
    </location>
</feature>
<proteinExistence type="predicted"/>
<keyword evidence="1" id="KW-0677">Repeat</keyword>
<name>A0A485LF16_9STRA</name>
<dbReference type="SMART" id="SM00698">
    <property type="entry name" value="MORN"/>
    <property type="match status" value="4"/>
</dbReference>
<feature type="compositionally biased region" description="Polar residues" evidence="2">
    <location>
        <begin position="507"/>
        <end position="519"/>
    </location>
</feature>
<dbReference type="EMBL" id="VJMH01006742">
    <property type="protein sequence ID" value="KAF0688285.1"/>
    <property type="molecule type" value="Genomic_DNA"/>
</dbReference>
<feature type="region of interest" description="Disordered" evidence="2">
    <location>
        <begin position="1"/>
        <end position="76"/>
    </location>
</feature>
<organism evidence="4 5">
    <name type="scientific">Aphanomyces stellatus</name>
    <dbReference type="NCBI Taxonomy" id="120398"/>
    <lineage>
        <taxon>Eukaryota</taxon>
        <taxon>Sar</taxon>
        <taxon>Stramenopiles</taxon>
        <taxon>Oomycota</taxon>
        <taxon>Saprolegniomycetes</taxon>
        <taxon>Saprolegniales</taxon>
        <taxon>Verrucalvaceae</taxon>
        <taxon>Aphanomyces</taxon>
    </lineage>
</organism>
<dbReference type="Pfam" id="PF02493">
    <property type="entry name" value="MORN"/>
    <property type="match status" value="3"/>
</dbReference>
<feature type="region of interest" description="Disordered" evidence="2">
    <location>
        <begin position="369"/>
        <end position="396"/>
    </location>
</feature>
<dbReference type="PANTHER" id="PTHR23084">
    <property type="entry name" value="PHOSPHATIDYLINOSITOL-4-PHOSPHATE 5-KINASE RELATED"/>
    <property type="match status" value="1"/>
</dbReference>
<dbReference type="OrthoDB" id="437960at2759"/>
<dbReference type="AlphaFoldDB" id="A0A485LF16"/>
<evidence type="ECO:0000256" key="1">
    <source>
        <dbReference type="ARBA" id="ARBA00022737"/>
    </source>
</evidence>
<feature type="compositionally biased region" description="Basic residues" evidence="2">
    <location>
        <begin position="1"/>
        <end position="12"/>
    </location>
</feature>
<dbReference type="FunFam" id="2.20.110.10:FF:000002">
    <property type="entry name" value="Phosphatidylinositol 4-phosphate 5-kinase 8"/>
    <property type="match status" value="1"/>
</dbReference>
<evidence type="ECO:0000313" key="4">
    <source>
        <dbReference type="EMBL" id="VFT96850.1"/>
    </source>
</evidence>
<keyword evidence="5" id="KW-1185">Reference proteome</keyword>
<reference evidence="4 5" key="1">
    <citation type="submission" date="2019-03" db="EMBL/GenBank/DDBJ databases">
        <authorList>
            <person name="Gaulin E."/>
            <person name="Dumas B."/>
        </authorList>
    </citation>
    <scope>NUCLEOTIDE SEQUENCE [LARGE SCALE GENOMIC DNA]</scope>
    <source>
        <strain evidence="4">CBS 568.67</strain>
    </source>
</reference>
<dbReference type="Gene3D" id="2.20.110.10">
    <property type="entry name" value="Histone H3 K4-specific methyltransferase SET7/9 N-terminal domain"/>
    <property type="match status" value="2"/>
</dbReference>
<feature type="region of interest" description="Disordered" evidence="2">
    <location>
        <begin position="491"/>
        <end position="519"/>
    </location>
</feature>
<dbReference type="Proteomes" id="UP000332933">
    <property type="component" value="Unassembled WGS sequence"/>
</dbReference>
<dbReference type="EMBL" id="CAADRA010006765">
    <property type="protein sequence ID" value="VFT96850.1"/>
    <property type="molecule type" value="Genomic_DNA"/>
</dbReference>
<reference evidence="3" key="2">
    <citation type="submission" date="2019-06" db="EMBL/GenBank/DDBJ databases">
        <title>Genomics analysis of Aphanomyces spp. identifies a new class of oomycete effector associated with host adaptation.</title>
        <authorList>
            <person name="Gaulin E."/>
        </authorList>
    </citation>
    <scope>NUCLEOTIDE SEQUENCE</scope>
    <source>
        <strain evidence="3">CBS 578.67</strain>
    </source>
</reference>
<dbReference type="PANTHER" id="PTHR23084:SF263">
    <property type="entry name" value="MORN REPEAT-CONTAINING PROTEIN 1"/>
    <property type="match status" value="1"/>
</dbReference>
<dbReference type="SUPFAM" id="SSF82185">
    <property type="entry name" value="Histone H3 K4-specific methyltransferase SET7/9 N-terminal domain"/>
    <property type="match status" value="1"/>
</dbReference>
<evidence type="ECO:0000313" key="5">
    <source>
        <dbReference type="Proteomes" id="UP000332933"/>
    </source>
</evidence>
<feature type="region of interest" description="Disordered" evidence="2">
    <location>
        <begin position="409"/>
        <end position="479"/>
    </location>
</feature>
<evidence type="ECO:0000313" key="3">
    <source>
        <dbReference type="EMBL" id="KAF0688285.1"/>
    </source>
</evidence>
<protein>
    <submittedName>
        <fullName evidence="4">Aste57867_20155 protein</fullName>
    </submittedName>
</protein>
<feature type="region of interest" description="Disordered" evidence="2">
    <location>
        <begin position="300"/>
        <end position="319"/>
    </location>
</feature>
<accession>A0A485LF16</accession>
<sequence>MGAVKSKGKKEKKVTEDTSVVAAIDGDAPADDPKESSRSPPLVAVDPPTETSPVERDPDADSPPDTTGGGDHTINDSIKTSELTDLAASIVVVAPPPPPSLVGMLTLPDQSTYHGQLNPDQAPHGVGCLYFVAGGYYAGDFVDGKRHGAGVYGFPDGSRYEGDFVQDLRDGYGVYMVTVGEKYRGQWRDNAQDGLGEWTAWDGTLTLGEFKQNDLVGSPCDDDIACTEEVRRASLAQQHAIVTERRARVQERLAYAQDNMSIGQGVFIQDDAAFDQFDTAAQHRQRAYVAAWQRDFDAVETSTQEGKTEEATLGERQKQLHETIRTRRAELARHSMFWDIVLEKEKAFVEAKRILASIEMQIRAEEAVDDRVRRMSSSVGKPPPPPPRPPPNVSEDAVSCRIDYMASGPVEINAKDREVNQANDGADEPTEDTKEDAVATMVDAKPGETAPSAKDSPSPHTPQGIDGGSTHVVMPTSDGVSIITQDECIATQPASGLETTDVAPSKASAQDNQESNCTT</sequence>
<gene>
    <name evidence="4" type="primary">Aste57867_20155</name>
    <name evidence="3" type="ORF">As57867_020089</name>
    <name evidence="4" type="ORF">ASTE57867_20155</name>
</gene>